<name>A0A5J4R952_9ZZZZ</name>
<proteinExistence type="predicted"/>
<reference evidence="1" key="1">
    <citation type="submission" date="2019-03" db="EMBL/GenBank/DDBJ databases">
        <title>Single cell metagenomics reveals metabolic interactions within the superorganism composed of flagellate Streblomastix strix and complex community of Bacteroidetes bacteria on its surface.</title>
        <authorList>
            <person name="Treitli S.C."/>
            <person name="Kolisko M."/>
            <person name="Husnik F."/>
            <person name="Keeling P."/>
            <person name="Hampl V."/>
        </authorList>
    </citation>
    <scope>NUCLEOTIDE SEQUENCE</scope>
    <source>
        <strain evidence="1">STM</strain>
    </source>
</reference>
<accession>A0A5J4R952</accession>
<protein>
    <submittedName>
        <fullName evidence="1">Uncharacterized protein</fullName>
    </submittedName>
</protein>
<comment type="caution">
    <text evidence="1">The sequence shown here is derived from an EMBL/GenBank/DDBJ whole genome shotgun (WGS) entry which is preliminary data.</text>
</comment>
<evidence type="ECO:0000313" key="1">
    <source>
        <dbReference type="EMBL" id="KAA6330135.1"/>
    </source>
</evidence>
<organism evidence="1">
    <name type="scientific">termite gut metagenome</name>
    <dbReference type="NCBI Taxonomy" id="433724"/>
    <lineage>
        <taxon>unclassified sequences</taxon>
        <taxon>metagenomes</taxon>
        <taxon>organismal metagenomes</taxon>
    </lineage>
</organism>
<dbReference type="EMBL" id="SNRY01001544">
    <property type="protein sequence ID" value="KAA6330135.1"/>
    <property type="molecule type" value="Genomic_DNA"/>
</dbReference>
<sequence>MPIPKAIAKDNPAAIDGNIFYIRHLIMPNDLYKVMQRLVQLSYSRHKNAACDVLFWLPP</sequence>
<gene>
    <name evidence="1" type="ORF">EZS27_021122</name>
</gene>
<dbReference type="AlphaFoldDB" id="A0A5J4R952"/>